<dbReference type="AlphaFoldDB" id="D8QGU7"/>
<accession>D8QGU7</accession>
<feature type="compositionally biased region" description="Acidic residues" evidence="1">
    <location>
        <begin position="196"/>
        <end position="206"/>
    </location>
</feature>
<protein>
    <submittedName>
        <fullName evidence="2">Expressed protein</fullName>
    </submittedName>
</protein>
<gene>
    <name evidence="2" type="ORF">SCHCODRAFT_258496</name>
</gene>
<dbReference type="Pfam" id="PF15365">
    <property type="entry name" value="PNRC"/>
    <property type="match status" value="1"/>
</dbReference>
<evidence type="ECO:0000313" key="2">
    <source>
        <dbReference type="EMBL" id="EFI92828.1"/>
    </source>
</evidence>
<feature type="compositionally biased region" description="Polar residues" evidence="1">
    <location>
        <begin position="35"/>
        <end position="45"/>
    </location>
</feature>
<feature type="compositionally biased region" description="Basic and acidic residues" evidence="1">
    <location>
        <begin position="82"/>
        <end position="91"/>
    </location>
</feature>
<dbReference type="HOGENOM" id="CLU_765374_0_0_1"/>
<dbReference type="KEGG" id="scm:SCHCO_02517177"/>
<name>D8QGU7_SCHCM</name>
<feature type="compositionally biased region" description="Low complexity" evidence="1">
    <location>
        <begin position="98"/>
        <end position="118"/>
    </location>
</feature>
<dbReference type="Proteomes" id="UP000007431">
    <property type="component" value="Unassembled WGS sequence"/>
</dbReference>
<evidence type="ECO:0000313" key="3">
    <source>
        <dbReference type="Proteomes" id="UP000007431"/>
    </source>
</evidence>
<keyword evidence="3" id="KW-1185">Reference proteome</keyword>
<feature type="compositionally biased region" description="Low complexity" evidence="1">
    <location>
        <begin position="56"/>
        <end position="80"/>
    </location>
</feature>
<proteinExistence type="predicted"/>
<dbReference type="OrthoDB" id="2965852at2759"/>
<reference evidence="2 3" key="1">
    <citation type="journal article" date="2010" name="Nat. Biotechnol.">
        <title>Genome sequence of the model mushroom Schizophyllum commune.</title>
        <authorList>
            <person name="Ohm R.A."/>
            <person name="de Jong J.F."/>
            <person name="Lugones L.G."/>
            <person name="Aerts A."/>
            <person name="Kothe E."/>
            <person name="Stajich J.E."/>
            <person name="de Vries R.P."/>
            <person name="Record E."/>
            <person name="Levasseur A."/>
            <person name="Baker S.E."/>
            <person name="Bartholomew K.A."/>
            <person name="Coutinho P.M."/>
            <person name="Erdmann S."/>
            <person name="Fowler T.J."/>
            <person name="Gathman A.C."/>
            <person name="Lombard V."/>
            <person name="Henrissat B."/>
            <person name="Knabe N."/>
            <person name="Kuees U."/>
            <person name="Lilly W.W."/>
            <person name="Lindquist E."/>
            <person name="Lucas S."/>
            <person name="Magnuson J.K."/>
            <person name="Piumi F."/>
            <person name="Raudaskoski M."/>
            <person name="Salamov A."/>
            <person name="Schmutz J."/>
            <person name="Schwarze F.W.M.R."/>
            <person name="vanKuyk P.A."/>
            <person name="Horton J.S."/>
            <person name="Grigoriev I.V."/>
            <person name="Woesten H.A.B."/>
        </authorList>
    </citation>
    <scope>NUCLEOTIDE SEQUENCE [LARGE SCALE GENOMIC DNA]</scope>
    <source>
        <strain evidence="3">H4-8 / FGSC 9210</strain>
    </source>
</reference>
<feature type="region of interest" description="Disordered" evidence="1">
    <location>
        <begin position="241"/>
        <end position="335"/>
    </location>
</feature>
<feature type="compositionally biased region" description="Polar residues" evidence="1">
    <location>
        <begin position="154"/>
        <end position="174"/>
    </location>
</feature>
<dbReference type="GO" id="GO:0016071">
    <property type="term" value="P:mRNA metabolic process"/>
    <property type="evidence" value="ECO:0007669"/>
    <property type="project" value="UniProtKB-ARBA"/>
</dbReference>
<feature type="compositionally biased region" description="Polar residues" evidence="1">
    <location>
        <begin position="319"/>
        <end position="332"/>
    </location>
</feature>
<dbReference type="OMA" id="EGVFAMS"/>
<dbReference type="EMBL" id="GL377312">
    <property type="protein sequence ID" value="EFI92828.1"/>
    <property type="molecule type" value="Genomic_DNA"/>
</dbReference>
<sequence length="362" mass="37823">MTSKPHNRSHNKAASTSVLPSGRGGLLYVKALPATSHSTPSQQRSGRSKKADANRLAALGRSAPAPLAPSAELSSKSAPATPEKHARERQAAKGNKKQTAARSSSQSAAQRSGARAESPSTNAPQADGLFKKSKSSRHSAPYTSSTSRRGDMSPQLSNVPTGQLASRRQASKIASNVPIMAGYDSDGDRNQVDWLVNEDDDEDDYSSADSSMPATPANGTGIAVFGNVPRTAPIAGAIQGFPFEDSPCKGRQIPRALRPKHQRSPSENVFNLSSSDEESSSPSTGSSPVDVLFEAIAQKGATHPVPRRSVSSPGMRPVTPSNVAVGTPSSAPTRDGLKVKYANAKYQTSPSAAVLPAPNFYA</sequence>
<feature type="compositionally biased region" description="Basic residues" evidence="1">
    <location>
        <begin position="1"/>
        <end position="11"/>
    </location>
</feature>
<dbReference type="InParanoid" id="D8QGU7"/>
<dbReference type="GeneID" id="9597882"/>
<feature type="region of interest" description="Disordered" evidence="1">
    <location>
        <begin position="1"/>
        <end position="217"/>
    </location>
</feature>
<dbReference type="eggNOG" id="ENOG502RD7V">
    <property type="taxonomic scope" value="Eukaryota"/>
</dbReference>
<organism evidence="3">
    <name type="scientific">Schizophyllum commune (strain H4-8 / FGSC 9210)</name>
    <name type="common">Split gill fungus</name>
    <dbReference type="NCBI Taxonomy" id="578458"/>
    <lineage>
        <taxon>Eukaryota</taxon>
        <taxon>Fungi</taxon>
        <taxon>Dikarya</taxon>
        <taxon>Basidiomycota</taxon>
        <taxon>Agaricomycotina</taxon>
        <taxon>Agaricomycetes</taxon>
        <taxon>Agaricomycetidae</taxon>
        <taxon>Agaricales</taxon>
        <taxon>Schizophyllaceae</taxon>
        <taxon>Schizophyllum</taxon>
    </lineage>
</organism>
<dbReference type="InterPro" id="IPR028322">
    <property type="entry name" value="PNRC-like_rgn"/>
</dbReference>
<evidence type="ECO:0000256" key="1">
    <source>
        <dbReference type="SAM" id="MobiDB-lite"/>
    </source>
</evidence>
<dbReference type="VEuPathDB" id="FungiDB:SCHCODRAFT_02517177"/>
<dbReference type="RefSeq" id="XP_003027731.1">
    <property type="nucleotide sequence ID" value="XM_003027685.1"/>
</dbReference>
<feature type="compositionally biased region" description="Low complexity" evidence="1">
    <location>
        <begin position="280"/>
        <end position="291"/>
    </location>
</feature>